<accession>A0A0A8E7T8</accession>
<keyword evidence="1" id="KW-0472">Membrane</keyword>
<name>A0A0A8E7T8_MESFC</name>
<dbReference type="Proteomes" id="UP000031129">
    <property type="component" value="Chromosome"/>
</dbReference>
<keyword evidence="3" id="KW-1185">Reference proteome</keyword>
<keyword evidence="1" id="KW-1133">Transmembrane helix</keyword>
<evidence type="ECO:0000256" key="1">
    <source>
        <dbReference type="SAM" id="Phobius"/>
    </source>
</evidence>
<dbReference type="EMBL" id="CP007585">
    <property type="protein sequence ID" value="AJC50029.1"/>
    <property type="molecule type" value="Genomic_DNA"/>
</dbReference>
<evidence type="ECO:0000313" key="2">
    <source>
        <dbReference type="EMBL" id="AJC50029.1"/>
    </source>
</evidence>
<dbReference type="HOGENOM" id="CLU_2330703_0_0_14"/>
<organism evidence="2 3">
    <name type="scientific">Mesomycoplasma flocculare ATCC 27399</name>
    <dbReference type="NCBI Taxonomy" id="743971"/>
    <lineage>
        <taxon>Bacteria</taxon>
        <taxon>Bacillati</taxon>
        <taxon>Mycoplasmatota</taxon>
        <taxon>Mycoplasmoidales</taxon>
        <taxon>Metamycoplasmataceae</taxon>
        <taxon>Mesomycoplasma</taxon>
    </lineage>
</organism>
<dbReference type="RefSeq" id="WP_002557870.1">
    <property type="nucleotide sequence ID" value="NZ_CP007585.1"/>
</dbReference>
<dbReference type="KEGG" id="mfq:MYF_02670"/>
<evidence type="ECO:0000313" key="3">
    <source>
        <dbReference type="Proteomes" id="UP000031129"/>
    </source>
</evidence>
<dbReference type="AlphaFoldDB" id="A0A0A8E7T8"/>
<dbReference type="OrthoDB" id="401257at2"/>
<sequence length="98" mass="11492">MTKKELKTQLVELYDFKINELEGKSLIELEKLLQKSASEKITLEKNPNKFFYIKSMPKPKQIQQKTSEKSGWIVFFAFVFVLLLAFILFLTIAFINRG</sequence>
<gene>
    <name evidence="2" type="ORF">MYF_02670</name>
</gene>
<proteinExistence type="predicted"/>
<protein>
    <submittedName>
        <fullName evidence="2">Uncharacterized protein</fullName>
    </submittedName>
</protein>
<reference evidence="2 3" key="1">
    <citation type="journal article" date="2015" name="Genome Announc.">
        <title>Complete Genome Sequence of Mycoplasma flocculare Strain Ms42T (ATCC 27399T).</title>
        <authorList>
            <person name="Calcutt M.J."/>
            <person name="Foecking M.F."/>
            <person name="Heidari M.B."/>
            <person name="McIntosh M.A."/>
        </authorList>
    </citation>
    <scope>NUCLEOTIDE SEQUENCE [LARGE SCALE GENOMIC DNA]</scope>
    <source>
        <strain evidence="3">ATCC 27399</strain>
    </source>
</reference>
<keyword evidence="1" id="KW-0812">Transmembrane</keyword>
<feature type="transmembrane region" description="Helical" evidence="1">
    <location>
        <begin position="72"/>
        <end position="95"/>
    </location>
</feature>
<dbReference type="STRING" id="743971.MYF_02670"/>